<feature type="region of interest" description="Disordered" evidence="1">
    <location>
        <begin position="23"/>
        <end position="71"/>
    </location>
</feature>
<dbReference type="KEGG" id="osu:NT6N_36200"/>
<evidence type="ECO:0000256" key="1">
    <source>
        <dbReference type="SAM" id="MobiDB-lite"/>
    </source>
</evidence>
<feature type="compositionally biased region" description="Acidic residues" evidence="1">
    <location>
        <begin position="128"/>
        <end position="140"/>
    </location>
</feature>
<name>A0AAT9FRD7_9BACT</name>
<dbReference type="PROSITE" id="PS00018">
    <property type="entry name" value="EF_HAND_1"/>
    <property type="match status" value="2"/>
</dbReference>
<keyword evidence="2" id="KW-0732">Signal</keyword>
<sequence>MKSNTKTAIQILLVSVFGASLALAQGPGGRPPHGPPHGPPPGGGNGGPEGDGPPPPPIMEALDKDEDGSISKDELAAAAEALKSLDANKDGKLTADELAPEKPAGAKDDEKRGRRKPHVPPIMKALDTDENGEISAEELEGAAKALQELDSNNDGELSKMETRPNRRFKKK</sequence>
<dbReference type="EMBL" id="AP026866">
    <property type="protein sequence ID" value="BDS08580.1"/>
    <property type="molecule type" value="Genomic_DNA"/>
</dbReference>
<dbReference type="Pfam" id="PF13202">
    <property type="entry name" value="EF-hand_5"/>
    <property type="match status" value="4"/>
</dbReference>
<gene>
    <name evidence="4" type="ORF">NT6N_36200</name>
</gene>
<dbReference type="PROSITE" id="PS50222">
    <property type="entry name" value="EF_HAND_2"/>
    <property type="match status" value="2"/>
</dbReference>
<feature type="domain" description="EF-hand" evidence="3">
    <location>
        <begin position="58"/>
        <end position="85"/>
    </location>
</feature>
<dbReference type="InterPro" id="IPR002048">
    <property type="entry name" value="EF_hand_dom"/>
</dbReference>
<reference evidence="4" key="1">
    <citation type="submission" date="2024-07" db="EMBL/GenBank/DDBJ databases">
        <title>Complete genome sequence of Verrucomicrobiaceae bacterium NT6N.</title>
        <authorList>
            <person name="Huang C."/>
            <person name="Takami H."/>
            <person name="Hamasaki K."/>
        </authorList>
    </citation>
    <scope>NUCLEOTIDE SEQUENCE</scope>
    <source>
        <strain evidence="4">NT6N</strain>
    </source>
</reference>
<organism evidence="4">
    <name type="scientific">Oceaniferula spumae</name>
    <dbReference type="NCBI Taxonomy" id="2979115"/>
    <lineage>
        <taxon>Bacteria</taxon>
        <taxon>Pseudomonadati</taxon>
        <taxon>Verrucomicrobiota</taxon>
        <taxon>Verrucomicrobiia</taxon>
        <taxon>Verrucomicrobiales</taxon>
        <taxon>Verrucomicrobiaceae</taxon>
        <taxon>Oceaniferula</taxon>
    </lineage>
</organism>
<feature type="compositionally biased region" description="Pro residues" evidence="1">
    <location>
        <begin position="29"/>
        <end position="42"/>
    </location>
</feature>
<proteinExistence type="predicted"/>
<dbReference type="InterPro" id="IPR011992">
    <property type="entry name" value="EF-hand-dom_pair"/>
</dbReference>
<feature type="chain" id="PRO_5043311035" description="EF-hand domain-containing protein" evidence="2">
    <location>
        <begin position="25"/>
        <end position="171"/>
    </location>
</feature>
<dbReference type="InterPro" id="IPR018247">
    <property type="entry name" value="EF_Hand_1_Ca_BS"/>
</dbReference>
<feature type="compositionally biased region" description="Basic and acidic residues" evidence="1">
    <location>
        <begin position="86"/>
        <end position="95"/>
    </location>
</feature>
<dbReference type="AlphaFoldDB" id="A0AAT9FRD7"/>
<evidence type="ECO:0000313" key="4">
    <source>
        <dbReference type="EMBL" id="BDS08580.1"/>
    </source>
</evidence>
<evidence type="ECO:0000256" key="2">
    <source>
        <dbReference type="SAM" id="SignalP"/>
    </source>
</evidence>
<feature type="region of interest" description="Disordered" evidence="1">
    <location>
        <begin position="83"/>
        <end position="171"/>
    </location>
</feature>
<protein>
    <recommendedName>
        <fullName evidence="3">EF-hand domain-containing protein</fullName>
    </recommendedName>
</protein>
<accession>A0AAT9FRD7</accession>
<feature type="domain" description="EF-hand" evidence="3">
    <location>
        <begin position="122"/>
        <end position="149"/>
    </location>
</feature>
<dbReference type="GO" id="GO:0005509">
    <property type="term" value="F:calcium ion binding"/>
    <property type="evidence" value="ECO:0007669"/>
    <property type="project" value="InterPro"/>
</dbReference>
<dbReference type="SUPFAM" id="SSF47473">
    <property type="entry name" value="EF-hand"/>
    <property type="match status" value="1"/>
</dbReference>
<dbReference type="Gene3D" id="1.10.238.10">
    <property type="entry name" value="EF-hand"/>
    <property type="match status" value="2"/>
</dbReference>
<dbReference type="SMART" id="SM00054">
    <property type="entry name" value="EFh"/>
    <property type="match status" value="2"/>
</dbReference>
<feature type="signal peptide" evidence="2">
    <location>
        <begin position="1"/>
        <end position="24"/>
    </location>
</feature>
<evidence type="ECO:0000259" key="3">
    <source>
        <dbReference type="PROSITE" id="PS50222"/>
    </source>
</evidence>